<sequence length="259" mass="30599">MAITNLNSFLCDYFSAKNCGIIHNNEGVLKIQLNEQMDRELMNRPFYWHYIKKIGRDGDPMQLTMITNPKKRDVPGEWIHFGSPRLQQIMNNLKCNERFTKLFQKVNTTNKVPLYPWLVTNIKVSYQGQHKKDEVFSIGLHLVNGRMKLDMMTELGELELQTKISDFCFTISPIIKLRSGYLRIEDVITNYIYNQEHQWAKKSLEILDEEIRTLKHFYEGETETEQMKKEMDELTKRYDPKITISMINGGIFYLKEDAL</sequence>
<protein>
    <submittedName>
        <fullName evidence="1">YqhG family protein</fullName>
    </submittedName>
</protein>
<evidence type="ECO:0000313" key="1">
    <source>
        <dbReference type="EMBL" id="MFC4022807.1"/>
    </source>
</evidence>
<keyword evidence="2" id="KW-1185">Reference proteome</keyword>
<gene>
    <name evidence="1" type="ORF">ACFOUV_03140</name>
</gene>
<comment type="caution">
    <text evidence="1">The sequence shown here is derived from an EMBL/GenBank/DDBJ whole genome shotgun (WGS) entry which is preliminary data.</text>
</comment>
<organism evidence="1 2">
    <name type="scientific">Oceanobacillus longus</name>
    <dbReference type="NCBI Taxonomy" id="930120"/>
    <lineage>
        <taxon>Bacteria</taxon>
        <taxon>Bacillati</taxon>
        <taxon>Bacillota</taxon>
        <taxon>Bacilli</taxon>
        <taxon>Bacillales</taxon>
        <taxon>Bacillaceae</taxon>
        <taxon>Oceanobacillus</taxon>
    </lineage>
</organism>
<dbReference type="EMBL" id="JBHSAO010000001">
    <property type="protein sequence ID" value="MFC4022807.1"/>
    <property type="molecule type" value="Genomic_DNA"/>
</dbReference>
<dbReference type="RefSeq" id="WP_379495303.1">
    <property type="nucleotide sequence ID" value="NZ_JBHSAO010000001.1"/>
</dbReference>
<name>A0ABV8GSK5_9BACI</name>
<dbReference type="InterPro" id="IPR024562">
    <property type="entry name" value="YqhG"/>
</dbReference>
<proteinExistence type="predicted"/>
<dbReference type="Pfam" id="PF11079">
    <property type="entry name" value="YqhG"/>
    <property type="match status" value="1"/>
</dbReference>
<evidence type="ECO:0000313" key="2">
    <source>
        <dbReference type="Proteomes" id="UP001595772"/>
    </source>
</evidence>
<reference evidence="2" key="1">
    <citation type="journal article" date="2019" name="Int. J. Syst. Evol. Microbiol.">
        <title>The Global Catalogue of Microorganisms (GCM) 10K type strain sequencing project: providing services to taxonomists for standard genome sequencing and annotation.</title>
        <authorList>
            <consortium name="The Broad Institute Genomics Platform"/>
            <consortium name="The Broad Institute Genome Sequencing Center for Infectious Disease"/>
            <person name="Wu L."/>
            <person name="Ma J."/>
        </authorList>
    </citation>
    <scope>NUCLEOTIDE SEQUENCE [LARGE SCALE GENOMIC DNA]</scope>
    <source>
        <strain evidence="2">IBRC-M 10703</strain>
    </source>
</reference>
<accession>A0ABV8GSK5</accession>
<dbReference type="Proteomes" id="UP001595772">
    <property type="component" value="Unassembled WGS sequence"/>
</dbReference>